<dbReference type="EMBL" id="SMOG01000001">
    <property type="protein sequence ID" value="TDF74591.1"/>
    <property type="molecule type" value="Genomic_DNA"/>
</dbReference>
<comment type="caution">
    <text evidence="1">The sequence shown here is derived from an EMBL/GenBank/DDBJ whole genome shotgun (WGS) entry which is preliminary data.</text>
</comment>
<accession>A0AC61QKU5</accession>
<gene>
    <name evidence="1" type="primary">plsX</name>
    <name evidence="1" type="ORF">E0946_00470</name>
</gene>
<keyword evidence="2" id="KW-1185">Reference proteome</keyword>
<reference evidence="1" key="1">
    <citation type="submission" date="2019-03" db="EMBL/GenBank/DDBJ databases">
        <title>Candidatus Syntrophosphaera thermopropionivorans: a novel player in syntrophic propionate oxidation during anaerobic digestion.</title>
        <authorList>
            <person name="Dyksma S."/>
        </authorList>
    </citation>
    <scope>NUCLEOTIDE SEQUENCE</scope>
    <source>
        <strain evidence="1">W5</strain>
    </source>
</reference>
<sequence length="332" mass="36486">MRIAVDAFGTDKAPFPEVEGSIHAIKEDLCNEIILVGDEHILQAELDKYYYDHNRIRIYHASERIEMHDHAAEVVRMKKDSSMVKTVELHKNGEADAALSAGNSGAFMAASLLAYGRIKGVSRPAIAAALPTTIEQPAILLDMGANVDCDAENLLQFAQLGSIYFTYCYQKPNPRVGLLNIGEESTKGNALTREAYELLSAAKDLNFIGNIEGKEILSGKFDVIVCDGFVGNVVLKTIEGVVRAVFDMLKEQLEKDWIAKIGAILSFPAYSFLKRKLDHTEFGGALLLGLNGTSIVCHGSSDAKAIKNAIRFAVRTVQSGFVQHSKDYFRER</sequence>
<organism evidence="1 2">
    <name type="scientific">Candidatus Syntrophosphaera thermopropionivorans</name>
    <dbReference type="NCBI Taxonomy" id="2593015"/>
    <lineage>
        <taxon>Bacteria</taxon>
        <taxon>Pseudomonadati</taxon>
        <taxon>Candidatus Cloacimonadota</taxon>
        <taxon>Candidatus Cloacimonadia</taxon>
        <taxon>Candidatus Cloacimonadales</taxon>
        <taxon>Candidatus Cloacimonadaceae</taxon>
        <taxon>Candidatus Syntrophosphaera</taxon>
    </lineage>
</organism>
<evidence type="ECO:0000313" key="1">
    <source>
        <dbReference type="EMBL" id="TDF74591.1"/>
    </source>
</evidence>
<dbReference type="Proteomes" id="UP000294588">
    <property type="component" value="Unassembled WGS sequence"/>
</dbReference>
<evidence type="ECO:0000313" key="2">
    <source>
        <dbReference type="Proteomes" id="UP000294588"/>
    </source>
</evidence>
<protein>
    <submittedName>
        <fullName evidence="1">Phosphate acyltransferase PlsX</fullName>
    </submittedName>
</protein>
<proteinExistence type="predicted"/>
<keyword evidence="1" id="KW-0808">Transferase</keyword>
<keyword evidence="1" id="KW-0012">Acyltransferase</keyword>
<name>A0AC61QKU5_9BACT</name>